<dbReference type="GO" id="GO:0005829">
    <property type="term" value="C:cytosol"/>
    <property type="evidence" value="ECO:0007669"/>
    <property type="project" value="TreeGrafter"/>
</dbReference>
<dbReference type="PANTHER" id="PTHR31441">
    <property type="entry name" value="FOLLICULIN FAMILY MEMBER"/>
    <property type="match status" value="1"/>
</dbReference>
<feature type="compositionally biased region" description="Low complexity" evidence="1">
    <location>
        <begin position="341"/>
        <end position="394"/>
    </location>
</feature>
<feature type="domain" description="UDENN FLCN/SMCR8-type" evidence="2">
    <location>
        <begin position="423"/>
        <end position="806"/>
    </location>
</feature>
<reference evidence="3" key="1">
    <citation type="journal article" date="2020" name="Stud. Mycol.">
        <title>101 Dothideomycetes genomes: a test case for predicting lifestyles and emergence of pathogens.</title>
        <authorList>
            <person name="Haridas S."/>
            <person name="Albert R."/>
            <person name="Binder M."/>
            <person name="Bloem J."/>
            <person name="Labutti K."/>
            <person name="Salamov A."/>
            <person name="Andreopoulos B."/>
            <person name="Baker S."/>
            <person name="Barry K."/>
            <person name="Bills G."/>
            <person name="Bluhm B."/>
            <person name="Cannon C."/>
            <person name="Castanera R."/>
            <person name="Culley D."/>
            <person name="Daum C."/>
            <person name="Ezra D."/>
            <person name="Gonzalez J."/>
            <person name="Henrissat B."/>
            <person name="Kuo A."/>
            <person name="Liang C."/>
            <person name="Lipzen A."/>
            <person name="Lutzoni F."/>
            <person name="Magnuson J."/>
            <person name="Mondo S."/>
            <person name="Nolan M."/>
            <person name="Ohm R."/>
            <person name="Pangilinan J."/>
            <person name="Park H.-J."/>
            <person name="Ramirez L."/>
            <person name="Alfaro M."/>
            <person name="Sun H."/>
            <person name="Tritt A."/>
            <person name="Yoshinaga Y."/>
            <person name="Zwiers L.-H."/>
            <person name="Turgeon B."/>
            <person name="Goodwin S."/>
            <person name="Spatafora J."/>
            <person name="Crous P."/>
            <person name="Grigoriev I."/>
        </authorList>
    </citation>
    <scope>NUCLEOTIDE SEQUENCE</scope>
    <source>
        <strain evidence="3">ATCC 16933</strain>
    </source>
</reference>
<sequence>MDFIISLAHFCEKHGPTSILCTQIVPVACPTCHPCAGGTPSTDDLPRSSAGTGSSGFPFAYEPPPPPSDTPKPSTTTTPTAANAQHGDRDAEKHKGSHNLHQHHQTRFATGGGPTSLTASPAALETPPTSPRTPSTSSHNPYFPSVSLGTAASPPPLPPPLPRQHAATISTTAGMMGPGGAPQYQAAIGPGAGGGTRFSDAFFGAGAGAADEACENCAFVVPRDVSARLPDGAPGSPTKDGRGRNGCPVLRTTQNVLVVGGGGDGDGGRAARREKVAGREGRRSRGHVGVRGGGGGGRGGDGCTSQGPVAVSDSEGDSCGSVNGGVPVDAAKVVAAAGGNASSGAATTVPHLSSSSSPPSVRSPSPSTSPSPSSSPHSPSSSSPCSASPSSPSSDGGTFSHAHAHAHTQRSHHSPHQRHHHHSHHADQDPQPHSHRLTYLTTRQPSSPTAYSLLRRSCIRTLSCESLPRGSSSGPLYFGDPVAGYTIAYIFRLPDPMARGARRTYALLALGGRESCRVSAAMVMVTEVFERMAADVVARAERVLERREREGWAAGGLGGLGLSSSFGGYGGGGLPLRTGSVSGAVGAGGGPASSPGSPLAPRPGAAASPVRERAREQQAKEKKDKEKEKQQADGAATPGPGPGPAPAQASPKHAPAAPAQAAPTSPTSPTSPTKTSSSATTTISAPTAAPPAASAASRPPPPGRLQSHSHPPSPMARTHAGGGPAGAGPGAGAGAGPGPHSAAGITPVSSFLSAKKVDPDGYPRGPEAAGRPRGKGLAEIVGQEGFFVEVHARFCVLLGRLVGGGV</sequence>
<feature type="compositionally biased region" description="Pro residues" evidence="1">
    <location>
        <begin position="61"/>
        <end position="70"/>
    </location>
</feature>
<accession>A0A6A6P6H4</accession>
<feature type="compositionally biased region" description="Basic residues" evidence="1">
    <location>
        <begin position="402"/>
        <end position="424"/>
    </location>
</feature>
<dbReference type="GO" id="GO:0005096">
    <property type="term" value="F:GTPase activator activity"/>
    <property type="evidence" value="ECO:0007669"/>
    <property type="project" value="InterPro"/>
</dbReference>
<feature type="region of interest" description="Disordered" evidence="1">
    <location>
        <begin position="39"/>
        <end position="165"/>
    </location>
</feature>
<gene>
    <name evidence="3" type="ORF">BDY21DRAFT_420108</name>
</gene>
<feature type="compositionally biased region" description="Basic and acidic residues" evidence="1">
    <location>
        <begin position="266"/>
        <end position="283"/>
    </location>
</feature>
<protein>
    <submittedName>
        <fullName evidence="3">Vesicle coat protein</fullName>
    </submittedName>
</protein>
<proteinExistence type="predicted"/>
<dbReference type="AlphaFoldDB" id="A0A6A6P6H4"/>
<keyword evidence="3" id="KW-0946">Virion</keyword>
<dbReference type="InterPro" id="IPR021713">
    <property type="entry name" value="Folliculin"/>
</dbReference>
<feature type="compositionally biased region" description="Basic and acidic residues" evidence="1">
    <location>
        <begin position="610"/>
        <end position="631"/>
    </location>
</feature>
<feature type="region of interest" description="Disordered" evidence="1">
    <location>
        <begin position="585"/>
        <end position="774"/>
    </location>
</feature>
<feature type="compositionally biased region" description="Gly residues" evidence="1">
    <location>
        <begin position="289"/>
        <end position="302"/>
    </location>
</feature>
<dbReference type="Proteomes" id="UP000799766">
    <property type="component" value="Unassembled WGS sequence"/>
</dbReference>
<dbReference type="InterPro" id="IPR037520">
    <property type="entry name" value="Folliculin/SMCR8_longin"/>
</dbReference>
<dbReference type="GO" id="GO:1904263">
    <property type="term" value="P:positive regulation of TORC1 signaling"/>
    <property type="evidence" value="ECO:0007669"/>
    <property type="project" value="TreeGrafter"/>
</dbReference>
<evidence type="ECO:0000313" key="4">
    <source>
        <dbReference type="Proteomes" id="UP000799766"/>
    </source>
</evidence>
<feature type="compositionally biased region" description="Pro residues" evidence="1">
    <location>
        <begin position="153"/>
        <end position="162"/>
    </location>
</feature>
<evidence type="ECO:0000256" key="1">
    <source>
        <dbReference type="SAM" id="MobiDB-lite"/>
    </source>
</evidence>
<name>A0A6A6P6H4_9PEZI</name>
<dbReference type="PANTHER" id="PTHR31441:SF2">
    <property type="entry name" value="FOLLICULIN"/>
    <property type="match status" value="1"/>
</dbReference>
<dbReference type="Pfam" id="PF11704">
    <property type="entry name" value="Folliculin"/>
    <property type="match status" value="1"/>
</dbReference>
<feature type="compositionally biased region" description="Low complexity" evidence="1">
    <location>
        <begin position="646"/>
        <end position="697"/>
    </location>
</feature>
<feature type="region of interest" description="Disordered" evidence="1">
    <location>
        <begin position="341"/>
        <end position="434"/>
    </location>
</feature>
<evidence type="ECO:0000259" key="2">
    <source>
        <dbReference type="PROSITE" id="PS51834"/>
    </source>
</evidence>
<feature type="region of interest" description="Disordered" evidence="1">
    <location>
        <begin position="258"/>
        <end position="320"/>
    </location>
</feature>
<feature type="compositionally biased region" description="Low complexity" evidence="1">
    <location>
        <begin position="71"/>
        <end position="80"/>
    </location>
</feature>
<evidence type="ECO:0000313" key="3">
    <source>
        <dbReference type="EMBL" id="KAF2459606.1"/>
    </source>
</evidence>
<feature type="compositionally biased region" description="Gly residues" evidence="1">
    <location>
        <begin position="720"/>
        <end position="737"/>
    </location>
</feature>
<organism evidence="3 4">
    <name type="scientific">Lineolata rhizophorae</name>
    <dbReference type="NCBI Taxonomy" id="578093"/>
    <lineage>
        <taxon>Eukaryota</taxon>
        <taxon>Fungi</taxon>
        <taxon>Dikarya</taxon>
        <taxon>Ascomycota</taxon>
        <taxon>Pezizomycotina</taxon>
        <taxon>Dothideomycetes</taxon>
        <taxon>Dothideomycetes incertae sedis</taxon>
        <taxon>Lineolatales</taxon>
        <taxon>Lineolataceae</taxon>
        <taxon>Lineolata</taxon>
    </lineage>
</organism>
<keyword evidence="4" id="KW-1185">Reference proteome</keyword>
<dbReference type="OrthoDB" id="5599713at2759"/>
<dbReference type="EMBL" id="MU001675">
    <property type="protein sequence ID" value="KAF2459606.1"/>
    <property type="molecule type" value="Genomic_DNA"/>
</dbReference>
<keyword evidence="3" id="KW-0167">Capsid protein</keyword>
<feature type="compositionally biased region" description="Low complexity" evidence="1">
    <location>
        <begin position="592"/>
        <end position="609"/>
    </location>
</feature>
<feature type="compositionally biased region" description="Basic residues" evidence="1">
    <location>
        <begin position="95"/>
        <end position="106"/>
    </location>
</feature>
<dbReference type="PROSITE" id="PS51834">
    <property type="entry name" value="DENN_FLCN_SMCR8"/>
    <property type="match status" value="1"/>
</dbReference>
<feature type="region of interest" description="Disordered" evidence="1">
    <location>
        <begin position="229"/>
        <end position="248"/>
    </location>
</feature>
<dbReference type="InterPro" id="IPR037521">
    <property type="entry name" value="FLCN/SMCR8_DENN"/>
</dbReference>